<dbReference type="Gene3D" id="1.20.1250.20">
    <property type="entry name" value="MFS general substrate transporter like domains"/>
    <property type="match status" value="2"/>
</dbReference>
<evidence type="ECO:0000256" key="5">
    <source>
        <dbReference type="ARBA" id="ARBA00023136"/>
    </source>
</evidence>
<keyword evidence="3 7" id="KW-0812">Transmembrane</keyword>
<dbReference type="GO" id="GO:0022857">
    <property type="term" value="F:transmembrane transporter activity"/>
    <property type="evidence" value="ECO:0007669"/>
    <property type="project" value="InterPro"/>
</dbReference>
<feature type="transmembrane region" description="Helical" evidence="7">
    <location>
        <begin position="213"/>
        <end position="233"/>
    </location>
</feature>
<keyword evidence="4 7" id="KW-1133">Transmembrane helix</keyword>
<evidence type="ECO:0000256" key="2">
    <source>
        <dbReference type="ARBA" id="ARBA00022448"/>
    </source>
</evidence>
<organism evidence="8 9">
    <name type="scientific">Lophiostoma macrostomum CBS 122681</name>
    <dbReference type="NCBI Taxonomy" id="1314788"/>
    <lineage>
        <taxon>Eukaryota</taxon>
        <taxon>Fungi</taxon>
        <taxon>Dikarya</taxon>
        <taxon>Ascomycota</taxon>
        <taxon>Pezizomycotina</taxon>
        <taxon>Dothideomycetes</taxon>
        <taxon>Pleosporomycetidae</taxon>
        <taxon>Pleosporales</taxon>
        <taxon>Lophiostomataceae</taxon>
        <taxon>Lophiostoma</taxon>
    </lineage>
</organism>
<dbReference type="SUPFAM" id="SSF103473">
    <property type="entry name" value="MFS general substrate transporter"/>
    <property type="match status" value="1"/>
</dbReference>
<feature type="region of interest" description="Disordered" evidence="6">
    <location>
        <begin position="466"/>
        <end position="495"/>
    </location>
</feature>
<evidence type="ECO:0000256" key="1">
    <source>
        <dbReference type="ARBA" id="ARBA00004141"/>
    </source>
</evidence>
<feature type="transmembrane region" description="Helical" evidence="7">
    <location>
        <begin position="431"/>
        <end position="457"/>
    </location>
</feature>
<evidence type="ECO:0000256" key="4">
    <source>
        <dbReference type="ARBA" id="ARBA00022989"/>
    </source>
</evidence>
<evidence type="ECO:0000313" key="9">
    <source>
        <dbReference type="Proteomes" id="UP000799324"/>
    </source>
</evidence>
<dbReference type="EMBL" id="MU004543">
    <property type="protein sequence ID" value="KAF2648349.1"/>
    <property type="molecule type" value="Genomic_DNA"/>
</dbReference>
<feature type="transmembrane region" description="Helical" evidence="7">
    <location>
        <begin position="118"/>
        <end position="138"/>
    </location>
</feature>
<dbReference type="InterPro" id="IPR011701">
    <property type="entry name" value="MFS"/>
</dbReference>
<keyword evidence="2" id="KW-0813">Transport</keyword>
<feature type="transmembrane region" description="Helical" evidence="7">
    <location>
        <begin position="180"/>
        <end position="201"/>
    </location>
</feature>
<feature type="transmembrane region" description="Helical" evidence="7">
    <location>
        <begin position="345"/>
        <end position="363"/>
    </location>
</feature>
<feature type="transmembrane region" description="Helical" evidence="7">
    <location>
        <begin position="403"/>
        <end position="425"/>
    </location>
</feature>
<feature type="transmembrane region" description="Helical" evidence="7">
    <location>
        <begin position="369"/>
        <end position="391"/>
    </location>
</feature>
<dbReference type="OrthoDB" id="2985014at2759"/>
<feature type="transmembrane region" description="Helical" evidence="7">
    <location>
        <begin position="92"/>
        <end position="111"/>
    </location>
</feature>
<evidence type="ECO:0000256" key="7">
    <source>
        <dbReference type="SAM" id="Phobius"/>
    </source>
</evidence>
<dbReference type="Proteomes" id="UP000799324">
    <property type="component" value="Unassembled WGS sequence"/>
</dbReference>
<dbReference type="GO" id="GO:0016020">
    <property type="term" value="C:membrane"/>
    <property type="evidence" value="ECO:0007669"/>
    <property type="project" value="UniProtKB-SubCell"/>
</dbReference>
<accession>A0A6A6SKW5</accession>
<evidence type="ECO:0000256" key="3">
    <source>
        <dbReference type="ARBA" id="ARBA00022692"/>
    </source>
</evidence>
<sequence>MSSSDAHGKKSPIHIEDAEELKAMGVGTDDNLENQRSAAMRILDKRIVRKYDIWVLPLVWVLFILSYLDRGNIGNAKTAGAQTDLGLSSSQWSWVLLSFYITYTCLEWLVLCWKVFPAHIYVTGLCLGWGLVAILTGVVHNLGGLVACRVVLAVFEAGFGAGVPYYLSLAYKRRELGFRLSILLGSSPVANCISGAMAYGITQIKSPLEPWRLIFLIEGAPTIAMAPVVWFLLMDSPSTAQFLTEEERTYAVERMETRDTTRKSALSKEQLTAGLTDYKNYCHACLHFCCNYSFAGLSNFLPTIVHNMGYNSIDAQGLTAPPYLGAFITSILVAWLSDQYGSRGYLLAVSATVATIGYALLATQTGTGVRYFAIWMASCGIFPALAINMTWMLNNNAGDTKKGVGMSLLSIIGQCSSFVASVVFPNADAPYFIRGCAIGCGLSGLIVPVGLVLHFAYTAENKRKDRQYGEQRAGNEAQVDVSSSGDKHRDFRLMT</sequence>
<comment type="subcellular location">
    <subcellularLocation>
        <location evidence="1">Membrane</location>
        <topology evidence="1">Multi-pass membrane protein</topology>
    </subcellularLocation>
</comment>
<dbReference type="PANTHER" id="PTHR43791:SF75">
    <property type="entry name" value="TRANSPORTER, PUTATIVE (AFU_ORTHOLOGUE AFUA_2G00110)-RELATED"/>
    <property type="match status" value="1"/>
</dbReference>
<protein>
    <submittedName>
        <fullName evidence="8">MFS transporter</fullName>
    </submittedName>
</protein>
<name>A0A6A6SKW5_9PLEO</name>
<dbReference type="InterPro" id="IPR036259">
    <property type="entry name" value="MFS_trans_sf"/>
</dbReference>
<evidence type="ECO:0000256" key="6">
    <source>
        <dbReference type="SAM" id="MobiDB-lite"/>
    </source>
</evidence>
<dbReference type="FunFam" id="1.20.1250.20:FF:000013">
    <property type="entry name" value="MFS general substrate transporter"/>
    <property type="match status" value="1"/>
</dbReference>
<dbReference type="PANTHER" id="PTHR43791">
    <property type="entry name" value="PERMEASE-RELATED"/>
    <property type="match status" value="1"/>
</dbReference>
<dbReference type="AlphaFoldDB" id="A0A6A6SKW5"/>
<feature type="transmembrane region" description="Helical" evidence="7">
    <location>
        <begin position="51"/>
        <end position="68"/>
    </location>
</feature>
<dbReference type="FunFam" id="1.20.1250.20:FF:000018">
    <property type="entry name" value="MFS transporter permease"/>
    <property type="match status" value="1"/>
</dbReference>
<dbReference type="Pfam" id="PF07690">
    <property type="entry name" value="MFS_1"/>
    <property type="match status" value="1"/>
</dbReference>
<keyword evidence="5 7" id="KW-0472">Membrane</keyword>
<keyword evidence="9" id="KW-1185">Reference proteome</keyword>
<evidence type="ECO:0000313" key="8">
    <source>
        <dbReference type="EMBL" id="KAF2648349.1"/>
    </source>
</evidence>
<feature type="compositionally biased region" description="Basic and acidic residues" evidence="6">
    <location>
        <begin position="485"/>
        <end position="495"/>
    </location>
</feature>
<feature type="transmembrane region" description="Helical" evidence="7">
    <location>
        <begin position="144"/>
        <end position="168"/>
    </location>
</feature>
<proteinExistence type="predicted"/>
<reference evidence="8" key="1">
    <citation type="journal article" date="2020" name="Stud. Mycol.">
        <title>101 Dothideomycetes genomes: a test case for predicting lifestyles and emergence of pathogens.</title>
        <authorList>
            <person name="Haridas S."/>
            <person name="Albert R."/>
            <person name="Binder M."/>
            <person name="Bloem J."/>
            <person name="Labutti K."/>
            <person name="Salamov A."/>
            <person name="Andreopoulos B."/>
            <person name="Baker S."/>
            <person name="Barry K."/>
            <person name="Bills G."/>
            <person name="Bluhm B."/>
            <person name="Cannon C."/>
            <person name="Castanera R."/>
            <person name="Culley D."/>
            <person name="Daum C."/>
            <person name="Ezra D."/>
            <person name="Gonzalez J."/>
            <person name="Henrissat B."/>
            <person name="Kuo A."/>
            <person name="Liang C."/>
            <person name="Lipzen A."/>
            <person name="Lutzoni F."/>
            <person name="Magnuson J."/>
            <person name="Mondo S."/>
            <person name="Nolan M."/>
            <person name="Ohm R."/>
            <person name="Pangilinan J."/>
            <person name="Park H.-J."/>
            <person name="Ramirez L."/>
            <person name="Alfaro M."/>
            <person name="Sun H."/>
            <person name="Tritt A."/>
            <person name="Yoshinaga Y."/>
            <person name="Zwiers L.-H."/>
            <person name="Turgeon B."/>
            <person name="Goodwin S."/>
            <person name="Spatafora J."/>
            <person name="Crous P."/>
            <person name="Grigoriev I."/>
        </authorList>
    </citation>
    <scope>NUCLEOTIDE SEQUENCE</scope>
    <source>
        <strain evidence="8">CBS 122681</strain>
    </source>
</reference>
<gene>
    <name evidence="8" type="ORF">K491DRAFT_250403</name>
</gene>